<dbReference type="Proteomes" id="UP000663193">
    <property type="component" value="Chromosome 3"/>
</dbReference>
<name>A0A7U2EZ02_PHANO</name>
<protein>
    <submittedName>
        <fullName evidence="1">Uncharacterized protein</fullName>
    </submittedName>
</protein>
<evidence type="ECO:0000313" key="2">
    <source>
        <dbReference type="Proteomes" id="UP000663193"/>
    </source>
</evidence>
<dbReference type="VEuPathDB" id="FungiDB:JI435_429450"/>
<keyword evidence="2" id="KW-1185">Reference proteome</keyword>
<accession>A0A7U2EZ02</accession>
<gene>
    <name evidence="1" type="ORF">JI435_429450</name>
</gene>
<organism evidence="1 2">
    <name type="scientific">Phaeosphaeria nodorum (strain SN15 / ATCC MYA-4574 / FGSC 10173)</name>
    <name type="common">Glume blotch fungus</name>
    <name type="synonym">Parastagonospora nodorum</name>
    <dbReference type="NCBI Taxonomy" id="321614"/>
    <lineage>
        <taxon>Eukaryota</taxon>
        <taxon>Fungi</taxon>
        <taxon>Dikarya</taxon>
        <taxon>Ascomycota</taxon>
        <taxon>Pezizomycotina</taxon>
        <taxon>Dothideomycetes</taxon>
        <taxon>Pleosporomycetidae</taxon>
        <taxon>Pleosporales</taxon>
        <taxon>Pleosporineae</taxon>
        <taxon>Phaeosphaeriaceae</taxon>
        <taxon>Parastagonospora</taxon>
    </lineage>
</organism>
<evidence type="ECO:0000313" key="1">
    <source>
        <dbReference type="EMBL" id="QRC93635.1"/>
    </source>
</evidence>
<sequence length="120" mass="13420">MVGSRVILLANIALHSNTAVSSTSMICPNLSGRVKSHASETSRLPRPKTGIAERKKYAKKRQEYSDLRSKSRYHIQYLPNSLPSMPIPHSPARLNPPFLYHHTTLSPTPRYSFVPSPPSL</sequence>
<dbReference type="EMBL" id="CP069025">
    <property type="protein sequence ID" value="QRC93635.1"/>
    <property type="molecule type" value="Genomic_DNA"/>
</dbReference>
<dbReference type="AlphaFoldDB" id="A0A7U2EZ02"/>
<reference evidence="2" key="1">
    <citation type="journal article" date="2021" name="BMC Genomics">
        <title>Chromosome-level genome assembly and manually-curated proteome of model necrotroph Parastagonospora nodorum Sn15 reveals a genome-wide trove of candidate effector homologs, and redundancy of virulence-related functions within an accessory chromosome.</title>
        <authorList>
            <person name="Bertazzoni S."/>
            <person name="Jones D.A.B."/>
            <person name="Phan H.T."/>
            <person name="Tan K.-C."/>
            <person name="Hane J.K."/>
        </authorList>
    </citation>
    <scope>NUCLEOTIDE SEQUENCE [LARGE SCALE GENOMIC DNA]</scope>
    <source>
        <strain evidence="2">SN15 / ATCC MYA-4574 / FGSC 10173)</strain>
    </source>
</reference>
<proteinExistence type="predicted"/>